<dbReference type="EMBL" id="CABDUW010000189">
    <property type="protein sequence ID" value="VTJ62048.1"/>
    <property type="molecule type" value="Genomic_DNA"/>
</dbReference>
<accession>A0A5E4AX84</accession>
<feature type="non-terminal residue" evidence="2">
    <location>
        <position position="1"/>
    </location>
</feature>
<feature type="compositionally biased region" description="Low complexity" evidence="1">
    <location>
        <begin position="63"/>
        <end position="76"/>
    </location>
</feature>
<dbReference type="AlphaFoldDB" id="A0A5E4AX84"/>
<evidence type="ECO:0000256" key="1">
    <source>
        <dbReference type="SAM" id="MobiDB-lite"/>
    </source>
</evidence>
<gene>
    <name evidence="2" type="ORF">MONAX_5E015923</name>
</gene>
<evidence type="ECO:0000313" key="3">
    <source>
        <dbReference type="Proteomes" id="UP000335636"/>
    </source>
</evidence>
<keyword evidence="3" id="KW-1185">Reference proteome</keyword>
<feature type="non-terminal residue" evidence="2">
    <location>
        <position position="99"/>
    </location>
</feature>
<sequence>KAASGWGAYDVRASWTSPATEKPRREGSREFRAAAPRFRHGRRSRLSGAGRGRSGQLERRGARPAAVRAEAEPAAGATGGRKNYCCHFIKIETKVHEVH</sequence>
<protein>
    <submittedName>
        <fullName evidence="2">Uncharacterized protein</fullName>
    </submittedName>
</protein>
<comment type="caution">
    <text evidence="2">The sequence shown here is derived from an EMBL/GenBank/DDBJ whole genome shotgun (WGS) entry which is preliminary data.</text>
</comment>
<evidence type="ECO:0000313" key="2">
    <source>
        <dbReference type="EMBL" id="VTJ62048.1"/>
    </source>
</evidence>
<feature type="region of interest" description="Disordered" evidence="1">
    <location>
        <begin position="1"/>
        <end position="81"/>
    </location>
</feature>
<organism evidence="2 3">
    <name type="scientific">Marmota monax</name>
    <name type="common">Woodchuck</name>
    <dbReference type="NCBI Taxonomy" id="9995"/>
    <lineage>
        <taxon>Eukaryota</taxon>
        <taxon>Metazoa</taxon>
        <taxon>Chordata</taxon>
        <taxon>Craniata</taxon>
        <taxon>Vertebrata</taxon>
        <taxon>Euteleostomi</taxon>
        <taxon>Mammalia</taxon>
        <taxon>Eutheria</taxon>
        <taxon>Euarchontoglires</taxon>
        <taxon>Glires</taxon>
        <taxon>Rodentia</taxon>
        <taxon>Sciuromorpha</taxon>
        <taxon>Sciuridae</taxon>
        <taxon>Xerinae</taxon>
        <taxon>Marmotini</taxon>
        <taxon>Marmota</taxon>
    </lineage>
</organism>
<dbReference type="Proteomes" id="UP000335636">
    <property type="component" value="Unassembled WGS sequence"/>
</dbReference>
<name>A0A5E4AX84_MARMO</name>
<reference evidence="2" key="1">
    <citation type="submission" date="2019-04" db="EMBL/GenBank/DDBJ databases">
        <authorList>
            <person name="Alioto T."/>
            <person name="Alioto T."/>
        </authorList>
    </citation>
    <scope>NUCLEOTIDE SEQUENCE [LARGE SCALE GENOMIC DNA]</scope>
</reference>
<proteinExistence type="predicted"/>
<feature type="compositionally biased region" description="Basic and acidic residues" evidence="1">
    <location>
        <begin position="21"/>
        <end position="32"/>
    </location>
</feature>